<comment type="caution">
    <text evidence="1">The sequence shown here is derived from an EMBL/GenBank/DDBJ whole genome shotgun (WGS) entry which is preliminary data.</text>
</comment>
<dbReference type="AlphaFoldDB" id="A0A9C7UPJ2"/>
<keyword evidence="2" id="KW-1185">Reference proteome</keyword>
<proteinExistence type="predicted"/>
<evidence type="ECO:0000313" key="2">
    <source>
        <dbReference type="Proteomes" id="UP001061958"/>
    </source>
</evidence>
<name>A0A9C7UPJ2_9RHOD</name>
<organism evidence="1 2">
    <name type="scientific">Galdieria partita</name>
    <dbReference type="NCBI Taxonomy" id="83374"/>
    <lineage>
        <taxon>Eukaryota</taxon>
        <taxon>Rhodophyta</taxon>
        <taxon>Bangiophyceae</taxon>
        <taxon>Galdieriales</taxon>
        <taxon>Galdieriaceae</taxon>
        <taxon>Galdieria</taxon>
    </lineage>
</organism>
<accession>A0A9C7UPJ2</accession>
<dbReference type="EMBL" id="BQMJ01000019">
    <property type="protein sequence ID" value="GJQ10928.1"/>
    <property type="molecule type" value="Genomic_DNA"/>
</dbReference>
<dbReference type="OrthoDB" id="638252at2759"/>
<reference evidence="1" key="1">
    <citation type="journal article" date="2022" name="Proc. Natl. Acad. Sci. U.S.A.">
        <title>Life cycle and functional genomics of the unicellular red alga Galdieria for elucidating algal and plant evolution and industrial use.</title>
        <authorList>
            <person name="Hirooka S."/>
            <person name="Itabashi T."/>
            <person name="Ichinose T.M."/>
            <person name="Onuma R."/>
            <person name="Fujiwara T."/>
            <person name="Yamashita S."/>
            <person name="Jong L.W."/>
            <person name="Tomita R."/>
            <person name="Iwane A.H."/>
            <person name="Miyagishima S.Y."/>
        </authorList>
    </citation>
    <scope>NUCLEOTIDE SEQUENCE</scope>
    <source>
        <strain evidence="1">NBRC 102759</strain>
    </source>
</reference>
<protein>
    <submittedName>
        <fullName evidence="1">Uncharacterized protein</fullName>
    </submittedName>
</protein>
<gene>
    <name evidence="1" type="ORF">GpartN1_g2719.t1</name>
</gene>
<evidence type="ECO:0000313" key="1">
    <source>
        <dbReference type="EMBL" id="GJQ10928.1"/>
    </source>
</evidence>
<sequence length="180" mass="20289">MPPQELLSSQDSEQELLLENFKAAANCLTNLYRNSLNVEKRAKNLGVQYALESVLSWVGEQASTGKQTVSLEELVSFCYQLSDQLGSGEVMENNLRLRFGERRSDVNLDNHILVEQASGTDKNYSEIDQANVASAPNGHGLERKRSRRTYEAEFASQGVGPVFSDWTNKEWNGENRLYRP</sequence>
<reference evidence="1" key="2">
    <citation type="submission" date="2022-01" db="EMBL/GenBank/DDBJ databases">
        <authorList>
            <person name="Hirooka S."/>
            <person name="Miyagishima S.Y."/>
        </authorList>
    </citation>
    <scope>NUCLEOTIDE SEQUENCE</scope>
    <source>
        <strain evidence="1">NBRC 102759</strain>
    </source>
</reference>
<dbReference type="Proteomes" id="UP001061958">
    <property type="component" value="Unassembled WGS sequence"/>
</dbReference>